<evidence type="ECO:0000256" key="1">
    <source>
        <dbReference type="SAM" id="MobiDB-lite"/>
    </source>
</evidence>
<gene>
    <name evidence="2" type="ORF">C1H46_005750</name>
</gene>
<dbReference type="PROSITE" id="PS51257">
    <property type="entry name" value="PROKAR_LIPOPROTEIN"/>
    <property type="match status" value="1"/>
</dbReference>
<proteinExistence type="predicted"/>
<keyword evidence="3" id="KW-1185">Reference proteome</keyword>
<comment type="caution">
    <text evidence="2">The sequence shown here is derived from an EMBL/GenBank/DDBJ whole genome shotgun (WGS) entry which is preliminary data.</text>
</comment>
<name>A0A540NC93_MALBA</name>
<dbReference type="AlphaFoldDB" id="A0A540NC93"/>
<protein>
    <submittedName>
        <fullName evidence="2">Uncharacterized protein</fullName>
    </submittedName>
</protein>
<sequence>MVMVTKDGWVGGGYGLLGCHRDDGCGDGGGDDGHGRDSVGCGGHRWQRHQGGSVVLGVS</sequence>
<dbReference type="Proteomes" id="UP000315295">
    <property type="component" value="Unassembled WGS sequence"/>
</dbReference>
<feature type="region of interest" description="Disordered" evidence="1">
    <location>
        <begin position="28"/>
        <end position="59"/>
    </location>
</feature>
<reference evidence="2 3" key="1">
    <citation type="journal article" date="2019" name="G3 (Bethesda)">
        <title>Sequencing of a Wild Apple (Malus baccata) Genome Unravels the Differences Between Cultivated and Wild Apple Species Regarding Disease Resistance and Cold Tolerance.</title>
        <authorList>
            <person name="Chen X."/>
        </authorList>
    </citation>
    <scope>NUCLEOTIDE SEQUENCE [LARGE SCALE GENOMIC DNA]</scope>
    <source>
        <strain evidence="3">cv. Shandingzi</strain>
        <tissue evidence="2">Leaves</tissue>
    </source>
</reference>
<evidence type="ECO:0000313" key="2">
    <source>
        <dbReference type="EMBL" id="TQE08658.1"/>
    </source>
</evidence>
<evidence type="ECO:0000313" key="3">
    <source>
        <dbReference type="Proteomes" id="UP000315295"/>
    </source>
</evidence>
<dbReference type="EMBL" id="VIEB01000068">
    <property type="protein sequence ID" value="TQE08658.1"/>
    <property type="molecule type" value="Genomic_DNA"/>
</dbReference>
<organism evidence="2 3">
    <name type="scientific">Malus baccata</name>
    <name type="common">Siberian crab apple</name>
    <name type="synonym">Pyrus baccata</name>
    <dbReference type="NCBI Taxonomy" id="106549"/>
    <lineage>
        <taxon>Eukaryota</taxon>
        <taxon>Viridiplantae</taxon>
        <taxon>Streptophyta</taxon>
        <taxon>Embryophyta</taxon>
        <taxon>Tracheophyta</taxon>
        <taxon>Spermatophyta</taxon>
        <taxon>Magnoliopsida</taxon>
        <taxon>eudicotyledons</taxon>
        <taxon>Gunneridae</taxon>
        <taxon>Pentapetalae</taxon>
        <taxon>rosids</taxon>
        <taxon>fabids</taxon>
        <taxon>Rosales</taxon>
        <taxon>Rosaceae</taxon>
        <taxon>Amygdaloideae</taxon>
        <taxon>Maleae</taxon>
        <taxon>Malus</taxon>
    </lineage>
</organism>
<accession>A0A540NC93</accession>